<evidence type="ECO:0000256" key="2">
    <source>
        <dbReference type="ARBA" id="ARBA00005120"/>
    </source>
</evidence>
<dbReference type="GO" id="GO:0008840">
    <property type="term" value="F:4-hydroxy-tetrahydrodipicolinate synthase activity"/>
    <property type="evidence" value="ECO:0007669"/>
    <property type="project" value="UniProtKB-EC"/>
</dbReference>
<dbReference type="NCBIfam" id="TIGR00674">
    <property type="entry name" value="dapA"/>
    <property type="match status" value="1"/>
</dbReference>
<dbReference type="PROSITE" id="PS00666">
    <property type="entry name" value="DHDPS_2"/>
    <property type="match status" value="1"/>
</dbReference>
<comment type="similarity">
    <text evidence="3 12 13">Belongs to the DapA family.</text>
</comment>
<dbReference type="SMART" id="SM01130">
    <property type="entry name" value="DHDPS"/>
    <property type="match status" value="1"/>
</dbReference>
<comment type="caution">
    <text evidence="12">Was originally thought to be a dihydrodipicolinate synthase (DHDPS), catalyzing the condensation of (S)-aspartate-beta-semialdehyde [(S)-ASA] and pyruvate to dihydrodipicolinate (DHDP). However, it was shown in E.coli that the product of the enzymatic reaction is not dihydrodipicolinate but in fact (4S)-4-hydroxy-2,3,4,5-tetrahydro-(2S)-dipicolinic acid (HTPA), and that the consecutive dehydration reaction leading to DHDP is not spontaneous but catalyzed by DapB.</text>
</comment>
<evidence type="ECO:0000256" key="6">
    <source>
        <dbReference type="ARBA" id="ARBA00022605"/>
    </source>
</evidence>
<dbReference type="Pfam" id="PF00701">
    <property type="entry name" value="DHDPS"/>
    <property type="match status" value="1"/>
</dbReference>
<dbReference type="InterPro" id="IPR020625">
    <property type="entry name" value="Schiff_base-form_aldolases_AS"/>
</dbReference>
<dbReference type="InterPro" id="IPR002220">
    <property type="entry name" value="DapA-like"/>
</dbReference>
<feature type="active site" description="Schiff-base intermediate with substrate" evidence="12">
    <location>
        <position position="162"/>
    </location>
</feature>
<dbReference type="PANTHER" id="PTHR12128:SF66">
    <property type="entry name" value="4-HYDROXY-2-OXOGLUTARATE ALDOLASE, MITOCHONDRIAL"/>
    <property type="match status" value="1"/>
</dbReference>
<protein>
    <recommendedName>
        <fullName evidence="4 12">4-hydroxy-tetrahydrodipicolinate synthase</fullName>
        <shortName evidence="12">HTPA synthase</shortName>
        <ecNumber evidence="4 12">4.3.3.7</ecNumber>
    </recommendedName>
</protein>
<comment type="subcellular location">
    <subcellularLocation>
        <location evidence="12">Cytoplasm</location>
    </subcellularLocation>
</comment>
<keyword evidence="9 12" id="KW-0456">Lyase</keyword>
<evidence type="ECO:0000256" key="4">
    <source>
        <dbReference type="ARBA" id="ARBA00012086"/>
    </source>
</evidence>
<name>A0ABY3X730_9GAMM</name>
<feature type="binding site" evidence="12">
    <location>
        <position position="46"/>
    </location>
    <ligand>
        <name>pyruvate</name>
        <dbReference type="ChEBI" id="CHEBI:15361"/>
    </ligand>
</feature>
<sequence>MRLSGSITALATPFTASGEIDLDAWHRLLALQLQGGTQAVVVAGSTGEAAALFDAEYDLLLRSAVEFVAGRIPVLAGTGLSNTAKTIELTRHVAALGADAALVVTPPYVRPTQAGLLAHYRAIADDDALPIVLYNVPGRTGGDLLPETVGALAGHRRIVGIKEAVADPQRMSDLLAFKSDDFAVLSGDDPTACRAILAGADGIISVGSNVLPAAFRRLADLARGGRRGEAEGWDARLRPVYDFLALEPNPIPVKALLAAQGIGHGLRLPLQPLSAIHHEAARQSAALVVELEHLCRDTLAA</sequence>
<proteinExistence type="inferred from homology"/>
<evidence type="ECO:0000256" key="8">
    <source>
        <dbReference type="ARBA" id="ARBA00023154"/>
    </source>
</evidence>
<dbReference type="CDD" id="cd00950">
    <property type="entry name" value="DHDPS"/>
    <property type="match status" value="1"/>
</dbReference>
<dbReference type="InterPro" id="IPR013785">
    <property type="entry name" value="Aldolase_TIM"/>
</dbReference>
<evidence type="ECO:0000256" key="5">
    <source>
        <dbReference type="ARBA" id="ARBA00022490"/>
    </source>
</evidence>
<evidence type="ECO:0000313" key="15">
    <source>
        <dbReference type="Proteomes" id="UP000829194"/>
    </source>
</evidence>
<feature type="site" description="Part of a proton relay during catalysis" evidence="12">
    <location>
        <position position="45"/>
    </location>
</feature>
<feature type="active site" description="Proton donor/acceptor" evidence="12">
    <location>
        <position position="134"/>
    </location>
</feature>
<dbReference type="RefSeq" id="WP_057943445.1">
    <property type="nucleotide sequence ID" value="NZ_CP011131.1"/>
</dbReference>
<organism evidence="14 15">
    <name type="scientific">Lysobacter gummosus</name>
    <dbReference type="NCBI Taxonomy" id="262324"/>
    <lineage>
        <taxon>Bacteria</taxon>
        <taxon>Pseudomonadati</taxon>
        <taxon>Pseudomonadota</taxon>
        <taxon>Gammaproteobacteria</taxon>
        <taxon>Lysobacterales</taxon>
        <taxon>Lysobacteraceae</taxon>
        <taxon>Lysobacter</taxon>
    </lineage>
</organism>
<evidence type="ECO:0000256" key="12">
    <source>
        <dbReference type="HAMAP-Rule" id="MF_00418"/>
    </source>
</evidence>
<comment type="subunit">
    <text evidence="12">Homotetramer; dimer of dimers.</text>
</comment>
<keyword evidence="10 12" id="KW-0704">Schiff base</keyword>
<evidence type="ECO:0000313" key="14">
    <source>
        <dbReference type="EMBL" id="UNP27760.1"/>
    </source>
</evidence>
<gene>
    <name evidence="12 14" type="primary">dapA</name>
    <name evidence="14" type="ORF">MOV92_14690</name>
</gene>
<keyword evidence="7 12" id="KW-0220">Diaminopimelate biosynthesis</keyword>
<keyword evidence="15" id="KW-1185">Reference proteome</keyword>
<comment type="catalytic activity">
    <reaction evidence="11 12">
        <text>L-aspartate 4-semialdehyde + pyruvate = (2S,4S)-4-hydroxy-2,3,4,5-tetrahydrodipicolinate + H2O + H(+)</text>
        <dbReference type="Rhea" id="RHEA:34171"/>
        <dbReference type="ChEBI" id="CHEBI:15361"/>
        <dbReference type="ChEBI" id="CHEBI:15377"/>
        <dbReference type="ChEBI" id="CHEBI:15378"/>
        <dbReference type="ChEBI" id="CHEBI:67139"/>
        <dbReference type="ChEBI" id="CHEBI:537519"/>
        <dbReference type="EC" id="4.3.3.7"/>
    </reaction>
</comment>
<comment type="pathway">
    <text evidence="2 12">Amino-acid biosynthesis; L-lysine biosynthesis via DAP pathway; (S)-tetrahydrodipicolinate from L-aspartate: step 3/4.</text>
</comment>
<evidence type="ECO:0000256" key="11">
    <source>
        <dbReference type="ARBA" id="ARBA00047836"/>
    </source>
</evidence>
<keyword evidence="8 12" id="KW-0457">Lysine biosynthesis</keyword>
<keyword evidence="6 12" id="KW-0028">Amino-acid biosynthesis</keyword>
<evidence type="ECO:0000256" key="3">
    <source>
        <dbReference type="ARBA" id="ARBA00007592"/>
    </source>
</evidence>
<evidence type="ECO:0000256" key="10">
    <source>
        <dbReference type="ARBA" id="ARBA00023270"/>
    </source>
</evidence>
<dbReference type="Gene3D" id="3.20.20.70">
    <property type="entry name" value="Aldolase class I"/>
    <property type="match status" value="1"/>
</dbReference>
<dbReference type="InterPro" id="IPR005263">
    <property type="entry name" value="DapA"/>
</dbReference>
<dbReference type="PROSITE" id="PS00665">
    <property type="entry name" value="DHDPS_1"/>
    <property type="match status" value="1"/>
</dbReference>
<dbReference type="EMBL" id="CP093547">
    <property type="protein sequence ID" value="UNP27760.1"/>
    <property type="molecule type" value="Genomic_DNA"/>
</dbReference>
<dbReference type="Proteomes" id="UP000829194">
    <property type="component" value="Chromosome"/>
</dbReference>
<evidence type="ECO:0000256" key="1">
    <source>
        <dbReference type="ARBA" id="ARBA00003294"/>
    </source>
</evidence>
<evidence type="ECO:0000256" key="13">
    <source>
        <dbReference type="PIRNR" id="PIRNR001365"/>
    </source>
</evidence>
<dbReference type="HAMAP" id="MF_00418">
    <property type="entry name" value="DapA"/>
    <property type="match status" value="1"/>
</dbReference>
<accession>A0ABY3X730</accession>
<dbReference type="InterPro" id="IPR020624">
    <property type="entry name" value="Schiff_base-form_aldolases_CS"/>
</dbReference>
<evidence type="ECO:0000256" key="9">
    <source>
        <dbReference type="ARBA" id="ARBA00023239"/>
    </source>
</evidence>
<dbReference type="PRINTS" id="PR00146">
    <property type="entry name" value="DHPICSNTHASE"/>
</dbReference>
<feature type="binding site" evidence="12">
    <location>
        <position position="204"/>
    </location>
    <ligand>
        <name>pyruvate</name>
        <dbReference type="ChEBI" id="CHEBI:15361"/>
    </ligand>
</feature>
<dbReference type="SUPFAM" id="SSF51569">
    <property type="entry name" value="Aldolase"/>
    <property type="match status" value="1"/>
</dbReference>
<dbReference type="PIRSF" id="PIRSF001365">
    <property type="entry name" value="DHDPS"/>
    <property type="match status" value="1"/>
</dbReference>
<dbReference type="EC" id="4.3.3.7" evidence="4 12"/>
<reference evidence="14 15" key="1">
    <citation type="submission" date="2022-03" db="EMBL/GenBank/DDBJ databases">
        <title>Complete genome sequence of Lysobacter capsici VKM B-2533 and Lysobacter gummosus 10.1.1, promising sources of lytic agents.</title>
        <authorList>
            <person name="Tarlachkov S.V."/>
            <person name="Kudryakova I.V."/>
            <person name="Afoshin A.S."/>
            <person name="Leontyevskaya E.A."/>
            <person name="Leontyevskaya N.V."/>
        </authorList>
    </citation>
    <scope>NUCLEOTIDE SEQUENCE [LARGE SCALE GENOMIC DNA]</scope>
    <source>
        <strain evidence="14 15">10.1.1</strain>
    </source>
</reference>
<dbReference type="PANTHER" id="PTHR12128">
    <property type="entry name" value="DIHYDRODIPICOLINATE SYNTHASE"/>
    <property type="match status" value="1"/>
</dbReference>
<keyword evidence="5 12" id="KW-0963">Cytoplasm</keyword>
<comment type="function">
    <text evidence="1 12">Catalyzes the condensation of (S)-aspartate-beta-semialdehyde [(S)-ASA] and pyruvate to 4-hydroxy-tetrahydrodipicolinate (HTPA).</text>
</comment>
<evidence type="ECO:0000256" key="7">
    <source>
        <dbReference type="ARBA" id="ARBA00022915"/>
    </source>
</evidence>
<feature type="site" description="Part of a proton relay during catalysis" evidence="12">
    <location>
        <position position="108"/>
    </location>
</feature>